<comment type="similarity">
    <text evidence="2">Belongs to the zinc-containing alcohol dehydrogenase family. Quinone oxidoreductase subfamily.</text>
</comment>
<evidence type="ECO:0000256" key="5">
    <source>
        <dbReference type="ARBA" id="ARBA00022857"/>
    </source>
</evidence>
<keyword evidence="15" id="KW-1185">Reference proteome</keyword>
<name>A0A5N5WP33_9EURO</name>
<evidence type="ECO:0000256" key="6">
    <source>
        <dbReference type="ARBA" id="ARBA00022946"/>
    </source>
</evidence>
<keyword evidence="9" id="KW-0496">Mitochondrion</keyword>
<evidence type="ECO:0000313" key="15">
    <source>
        <dbReference type="Proteomes" id="UP000326565"/>
    </source>
</evidence>
<dbReference type="SUPFAM" id="SSF50129">
    <property type="entry name" value="GroES-like"/>
    <property type="match status" value="1"/>
</dbReference>
<gene>
    <name evidence="14" type="ORF">BDV29DRAFT_161413</name>
</gene>
<dbReference type="SUPFAM" id="SSF51735">
    <property type="entry name" value="NAD(P)-binding Rossmann-fold domains"/>
    <property type="match status" value="1"/>
</dbReference>
<evidence type="ECO:0000256" key="12">
    <source>
        <dbReference type="ARBA" id="ARBA00048843"/>
    </source>
</evidence>
<keyword evidence="8" id="KW-0443">Lipid metabolism</keyword>
<dbReference type="PANTHER" id="PTHR43981">
    <property type="entry name" value="ENOYL-[ACYL-CARRIER-PROTEIN] REDUCTASE, MITOCHONDRIAL"/>
    <property type="match status" value="1"/>
</dbReference>
<keyword evidence="7" id="KW-0560">Oxidoreductase</keyword>
<comment type="catalytic activity">
    <reaction evidence="12">
        <text>a 2,3-saturated acyl-[ACP] + NADP(+) = a (2E)-enoyl-[ACP] + NADPH + H(+)</text>
        <dbReference type="Rhea" id="RHEA:22564"/>
        <dbReference type="Rhea" id="RHEA-COMP:9925"/>
        <dbReference type="Rhea" id="RHEA-COMP:9926"/>
        <dbReference type="ChEBI" id="CHEBI:15378"/>
        <dbReference type="ChEBI" id="CHEBI:57783"/>
        <dbReference type="ChEBI" id="CHEBI:58349"/>
        <dbReference type="ChEBI" id="CHEBI:78784"/>
        <dbReference type="ChEBI" id="CHEBI:78785"/>
        <dbReference type="EC" id="1.3.1.104"/>
    </reaction>
</comment>
<dbReference type="InterPro" id="IPR011032">
    <property type="entry name" value="GroES-like_sf"/>
</dbReference>
<dbReference type="InterPro" id="IPR020843">
    <property type="entry name" value="ER"/>
</dbReference>
<dbReference type="PANTHER" id="PTHR43981:SF2">
    <property type="entry name" value="ENOYL-[ACYL-CARRIER-PROTEIN] REDUCTASE, MITOCHONDRIAL"/>
    <property type="match status" value="1"/>
</dbReference>
<keyword evidence="10" id="KW-0275">Fatty acid biosynthesis</keyword>
<dbReference type="InterPro" id="IPR036291">
    <property type="entry name" value="NAD(P)-bd_dom_sf"/>
</dbReference>
<evidence type="ECO:0000313" key="14">
    <source>
        <dbReference type="EMBL" id="KAB8069467.1"/>
    </source>
</evidence>
<keyword evidence="5" id="KW-0521">NADP</keyword>
<protein>
    <recommendedName>
        <fullName evidence="11">enoyl-[acyl-carrier-protein] reductase</fullName>
        <ecNumber evidence="11">1.3.1.104</ecNumber>
    </recommendedName>
</protein>
<keyword evidence="6" id="KW-0809">Transit peptide</keyword>
<comment type="subcellular location">
    <subcellularLocation>
        <location evidence="1">Mitochondrion</location>
    </subcellularLocation>
</comment>
<dbReference type="SMART" id="SM00829">
    <property type="entry name" value="PKS_ER"/>
    <property type="match status" value="1"/>
</dbReference>
<evidence type="ECO:0000256" key="11">
    <source>
        <dbReference type="ARBA" id="ARBA00038963"/>
    </source>
</evidence>
<dbReference type="OrthoDB" id="7482721at2759"/>
<organism evidence="14 15">
    <name type="scientific">Aspergillus leporis</name>
    <dbReference type="NCBI Taxonomy" id="41062"/>
    <lineage>
        <taxon>Eukaryota</taxon>
        <taxon>Fungi</taxon>
        <taxon>Dikarya</taxon>
        <taxon>Ascomycota</taxon>
        <taxon>Pezizomycotina</taxon>
        <taxon>Eurotiomycetes</taxon>
        <taxon>Eurotiomycetidae</taxon>
        <taxon>Eurotiales</taxon>
        <taxon>Aspergillaceae</taxon>
        <taxon>Aspergillus</taxon>
        <taxon>Aspergillus subgen. Circumdati</taxon>
    </lineage>
</organism>
<evidence type="ECO:0000256" key="7">
    <source>
        <dbReference type="ARBA" id="ARBA00023002"/>
    </source>
</evidence>
<evidence type="ECO:0000256" key="3">
    <source>
        <dbReference type="ARBA" id="ARBA00022516"/>
    </source>
</evidence>
<evidence type="ECO:0000259" key="13">
    <source>
        <dbReference type="SMART" id="SM00829"/>
    </source>
</evidence>
<dbReference type="Gene3D" id="3.40.50.720">
    <property type="entry name" value="NAD(P)-binding Rossmann-like Domain"/>
    <property type="match status" value="1"/>
</dbReference>
<dbReference type="Gene3D" id="3.90.180.10">
    <property type="entry name" value="Medium-chain alcohol dehydrogenases, catalytic domain"/>
    <property type="match status" value="1"/>
</dbReference>
<reference evidence="14 15" key="1">
    <citation type="submission" date="2019-04" db="EMBL/GenBank/DDBJ databases">
        <title>Friends and foes A comparative genomics study of 23 Aspergillus species from section Flavi.</title>
        <authorList>
            <consortium name="DOE Joint Genome Institute"/>
            <person name="Kjaerbolling I."/>
            <person name="Vesth T."/>
            <person name="Frisvad J.C."/>
            <person name="Nybo J.L."/>
            <person name="Theobald S."/>
            <person name="Kildgaard S."/>
            <person name="Isbrandt T."/>
            <person name="Kuo A."/>
            <person name="Sato A."/>
            <person name="Lyhne E.K."/>
            <person name="Kogle M.E."/>
            <person name="Wiebenga A."/>
            <person name="Kun R.S."/>
            <person name="Lubbers R.J."/>
            <person name="Makela M.R."/>
            <person name="Barry K."/>
            <person name="Chovatia M."/>
            <person name="Clum A."/>
            <person name="Daum C."/>
            <person name="Haridas S."/>
            <person name="He G."/>
            <person name="LaButti K."/>
            <person name="Lipzen A."/>
            <person name="Mondo S."/>
            <person name="Riley R."/>
            <person name="Salamov A."/>
            <person name="Simmons B.A."/>
            <person name="Magnuson J.K."/>
            <person name="Henrissat B."/>
            <person name="Mortensen U.H."/>
            <person name="Larsen T.O."/>
            <person name="Devries R.P."/>
            <person name="Grigoriev I.V."/>
            <person name="Machida M."/>
            <person name="Baker S.E."/>
            <person name="Andersen M.R."/>
        </authorList>
    </citation>
    <scope>NUCLEOTIDE SEQUENCE [LARGE SCALE GENOMIC DNA]</scope>
    <source>
        <strain evidence="14 15">CBS 151.66</strain>
    </source>
</reference>
<dbReference type="GO" id="GO:0005739">
    <property type="term" value="C:mitochondrion"/>
    <property type="evidence" value="ECO:0007669"/>
    <property type="project" value="UniProtKB-SubCell"/>
</dbReference>
<dbReference type="EC" id="1.3.1.104" evidence="11"/>
<proteinExistence type="inferred from homology"/>
<dbReference type="EMBL" id="ML732340">
    <property type="protein sequence ID" value="KAB8069467.1"/>
    <property type="molecule type" value="Genomic_DNA"/>
</dbReference>
<evidence type="ECO:0000256" key="8">
    <source>
        <dbReference type="ARBA" id="ARBA00023098"/>
    </source>
</evidence>
<keyword evidence="3" id="KW-0444">Lipid biosynthesis</keyword>
<keyword evidence="4" id="KW-0276">Fatty acid metabolism</keyword>
<feature type="domain" description="Enoyl reductase (ER)" evidence="13">
    <location>
        <begin position="10"/>
        <end position="329"/>
    </location>
</feature>
<dbReference type="Pfam" id="PF08240">
    <property type="entry name" value="ADH_N"/>
    <property type="match status" value="1"/>
</dbReference>
<dbReference type="AlphaFoldDB" id="A0A5N5WP33"/>
<dbReference type="GO" id="GO:0006633">
    <property type="term" value="P:fatty acid biosynthetic process"/>
    <property type="evidence" value="ECO:0007669"/>
    <property type="project" value="UniProtKB-KW"/>
</dbReference>
<evidence type="ECO:0000256" key="4">
    <source>
        <dbReference type="ARBA" id="ARBA00022832"/>
    </source>
</evidence>
<accession>A0A5N5WP33</accession>
<dbReference type="Pfam" id="PF00107">
    <property type="entry name" value="ADH_zinc_N"/>
    <property type="match status" value="1"/>
</dbReference>
<sequence>MAKSLVQSSNAHSPVEVVEHPIPSITGEGQVLVQMSASPVNRVDLMTLANLYPVKPQYHVDGKPIPGFDGCGVVLDSSSPAFRKDDVVLPSTLGLGTWRTHAVWPASSLLKLPRQTPPVAGALLRSGALVAWLLCEEVTRLKAGDWVIVSAGTSCVAQFFIQFARIKGINTILVVRDRYNIDATREKLLGLGASSVLTEFELAQATEESLPGKVTLALDSVFGRVGEDLARLLSPGGKFVLVGMLAGPKTSISVSTSHLFYKQLSFLPFRSSEVLKRMGDERATALIQHVATLLADGRVQLPELHRVSWESISEEELKKALEAAQSKVVGYKKTVWLFSSGLNL</sequence>
<dbReference type="CDD" id="cd08290">
    <property type="entry name" value="ETR"/>
    <property type="match status" value="1"/>
</dbReference>
<evidence type="ECO:0000256" key="10">
    <source>
        <dbReference type="ARBA" id="ARBA00023160"/>
    </source>
</evidence>
<dbReference type="Proteomes" id="UP000326565">
    <property type="component" value="Unassembled WGS sequence"/>
</dbReference>
<dbReference type="InterPro" id="IPR013149">
    <property type="entry name" value="ADH-like_C"/>
</dbReference>
<evidence type="ECO:0000256" key="9">
    <source>
        <dbReference type="ARBA" id="ARBA00023128"/>
    </source>
</evidence>
<dbReference type="GO" id="GO:0141148">
    <property type="term" value="F:enoyl-[acyl-carrier-protein] reductase (NADPH) activity"/>
    <property type="evidence" value="ECO:0007669"/>
    <property type="project" value="UniProtKB-EC"/>
</dbReference>
<dbReference type="InterPro" id="IPR051034">
    <property type="entry name" value="Mito_Enoyl-ACP_Reductase"/>
</dbReference>
<dbReference type="InterPro" id="IPR013154">
    <property type="entry name" value="ADH-like_N"/>
</dbReference>
<evidence type="ECO:0000256" key="2">
    <source>
        <dbReference type="ARBA" id="ARBA00010371"/>
    </source>
</evidence>
<evidence type="ECO:0000256" key="1">
    <source>
        <dbReference type="ARBA" id="ARBA00004173"/>
    </source>
</evidence>